<dbReference type="SUPFAM" id="SSF56925">
    <property type="entry name" value="OMPA-like"/>
    <property type="match status" value="1"/>
</dbReference>
<accession>A0A1Y5RQ89</accession>
<gene>
    <name evidence="3" type="ORF">TRL7639_00470</name>
</gene>
<dbReference type="Proteomes" id="UP000193077">
    <property type="component" value="Unassembled WGS sequence"/>
</dbReference>
<sequence length="101" mass="11497">MEYADLRFRLGYVRGKVLFYGAAGWSWAKFRVHPGSVFTPRPNQTNLFGPSVGLGMEYNLSERWLFGADYTIRKLNGKFGEAASETDLDVGSLTFRVAYRF</sequence>
<name>A0A1Y5RQ89_9RHOB</name>
<dbReference type="Gene3D" id="2.40.160.20">
    <property type="match status" value="1"/>
</dbReference>
<dbReference type="EMBL" id="FWFO01000001">
    <property type="protein sequence ID" value="SLN19896.1"/>
    <property type="molecule type" value="Genomic_DNA"/>
</dbReference>
<reference evidence="3 4" key="1">
    <citation type="submission" date="2017-03" db="EMBL/GenBank/DDBJ databases">
        <authorList>
            <person name="Afonso C.L."/>
            <person name="Miller P.J."/>
            <person name="Scott M.A."/>
            <person name="Spackman E."/>
            <person name="Goraichik I."/>
            <person name="Dimitrov K.M."/>
            <person name="Suarez D.L."/>
            <person name="Swayne D.E."/>
        </authorList>
    </citation>
    <scope>NUCLEOTIDE SEQUENCE [LARGE SCALE GENOMIC DNA]</scope>
    <source>
        <strain evidence="3 4">CECT 7639</strain>
    </source>
</reference>
<dbReference type="Pfam" id="PF13505">
    <property type="entry name" value="OMP_b-brl"/>
    <property type="match status" value="1"/>
</dbReference>
<proteinExistence type="predicted"/>
<dbReference type="InterPro" id="IPR011250">
    <property type="entry name" value="OMP/PagP_B-barrel"/>
</dbReference>
<evidence type="ECO:0000313" key="4">
    <source>
        <dbReference type="Proteomes" id="UP000193077"/>
    </source>
</evidence>
<keyword evidence="4" id="KW-1185">Reference proteome</keyword>
<organism evidence="3 4">
    <name type="scientific">Falsiruegeria litorea R37</name>
    <dbReference type="NCBI Taxonomy" id="1200284"/>
    <lineage>
        <taxon>Bacteria</taxon>
        <taxon>Pseudomonadati</taxon>
        <taxon>Pseudomonadota</taxon>
        <taxon>Alphaproteobacteria</taxon>
        <taxon>Rhodobacterales</taxon>
        <taxon>Roseobacteraceae</taxon>
        <taxon>Falsiruegeria</taxon>
    </lineage>
</organism>
<protein>
    <recommendedName>
        <fullName evidence="2">Outer membrane protein beta-barrel domain-containing protein</fullName>
    </recommendedName>
</protein>
<evidence type="ECO:0000313" key="3">
    <source>
        <dbReference type="EMBL" id="SLN19896.1"/>
    </source>
</evidence>
<feature type="domain" description="Outer membrane protein beta-barrel" evidence="2">
    <location>
        <begin position="5"/>
        <end position="101"/>
    </location>
</feature>
<dbReference type="AlphaFoldDB" id="A0A1Y5RQ89"/>
<dbReference type="InterPro" id="IPR027385">
    <property type="entry name" value="Beta-barrel_OMP"/>
</dbReference>
<evidence type="ECO:0000256" key="1">
    <source>
        <dbReference type="ARBA" id="ARBA00022729"/>
    </source>
</evidence>
<keyword evidence="1" id="KW-0732">Signal</keyword>
<evidence type="ECO:0000259" key="2">
    <source>
        <dbReference type="Pfam" id="PF13505"/>
    </source>
</evidence>